<evidence type="ECO:0000256" key="5">
    <source>
        <dbReference type="SAM" id="MobiDB-lite"/>
    </source>
</evidence>
<evidence type="ECO:0000256" key="1">
    <source>
        <dbReference type="ARBA" id="ARBA00022801"/>
    </source>
</evidence>
<dbReference type="Gene3D" id="3.40.50.180">
    <property type="entry name" value="Methylesterase CheB, C-terminal domain"/>
    <property type="match status" value="1"/>
</dbReference>
<organism evidence="7 8">
    <name type="scientific">Methylorubrum aminovorans</name>
    <dbReference type="NCBI Taxonomy" id="269069"/>
    <lineage>
        <taxon>Bacteria</taxon>
        <taxon>Pseudomonadati</taxon>
        <taxon>Pseudomonadota</taxon>
        <taxon>Alphaproteobacteria</taxon>
        <taxon>Hyphomicrobiales</taxon>
        <taxon>Methylobacteriaceae</taxon>
        <taxon>Methylorubrum</taxon>
    </lineage>
</organism>
<accession>A0ABQ4UI70</accession>
<dbReference type="InterPro" id="IPR011247">
    <property type="entry name" value="Chemotax_prot-Glu_Me-esterase"/>
</dbReference>
<dbReference type="EC" id="3.1.1.61" evidence="2"/>
<dbReference type="PANTHER" id="PTHR42872">
    <property type="entry name" value="PROTEIN-GLUTAMATE METHYLESTERASE/PROTEIN-GLUTAMINE GLUTAMINASE"/>
    <property type="match status" value="1"/>
</dbReference>
<comment type="caution">
    <text evidence="7">The sequence shown here is derived from an EMBL/GenBank/DDBJ whole genome shotgun (WGS) entry which is preliminary data.</text>
</comment>
<protein>
    <recommendedName>
        <fullName evidence="2">protein-glutamate methylesterase</fullName>
        <ecNumber evidence="2">3.1.1.61</ecNumber>
    </recommendedName>
</protein>
<evidence type="ECO:0000313" key="8">
    <source>
        <dbReference type="Proteomes" id="UP001055039"/>
    </source>
</evidence>
<dbReference type="SUPFAM" id="SSF52738">
    <property type="entry name" value="Methylesterase CheB, C-terminal domain"/>
    <property type="match status" value="1"/>
</dbReference>
<dbReference type="RefSeq" id="WP_133091224.1">
    <property type="nucleotide sequence ID" value="NZ_BAAADH010000012.1"/>
</dbReference>
<keyword evidence="8" id="KW-1185">Reference proteome</keyword>
<feature type="active site" evidence="4">
    <location>
        <position position="39"/>
    </location>
</feature>
<proteinExistence type="predicted"/>
<dbReference type="PIRSF" id="PIRSF036461">
    <property type="entry name" value="Chmtx_methlestr"/>
    <property type="match status" value="1"/>
</dbReference>
<dbReference type="InterPro" id="IPR035909">
    <property type="entry name" value="CheB_C"/>
</dbReference>
<dbReference type="EMBL" id="BPRC01000020">
    <property type="protein sequence ID" value="GJE67001.1"/>
    <property type="molecule type" value="Genomic_DNA"/>
</dbReference>
<evidence type="ECO:0000259" key="6">
    <source>
        <dbReference type="PROSITE" id="PS50122"/>
    </source>
</evidence>
<dbReference type="CDD" id="cd16433">
    <property type="entry name" value="CheB"/>
    <property type="match status" value="1"/>
</dbReference>
<feature type="active site" evidence="4">
    <location>
        <position position="131"/>
    </location>
</feature>
<keyword evidence="4" id="KW-0145">Chemotaxis</keyword>
<gene>
    <name evidence="7" type="primary">cheB_7</name>
    <name evidence="7" type="ORF">LNAOJCKE_4225</name>
</gene>
<dbReference type="PANTHER" id="PTHR42872:SF6">
    <property type="entry name" value="PROTEIN-GLUTAMATE METHYLESTERASE_PROTEIN-GLUTAMINE GLUTAMINASE"/>
    <property type="match status" value="1"/>
</dbReference>
<dbReference type="InterPro" id="IPR000673">
    <property type="entry name" value="Sig_transdc_resp-reg_Me-estase"/>
</dbReference>
<evidence type="ECO:0000256" key="4">
    <source>
        <dbReference type="PROSITE-ProRule" id="PRU00050"/>
    </source>
</evidence>
<evidence type="ECO:0000256" key="2">
    <source>
        <dbReference type="ARBA" id="ARBA00039140"/>
    </source>
</evidence>
<comment type="catalytic activity">
    <reaction evidence="3">
        <text>[protein]-L-glutamate 5-O-methyl ester + H2O = L-glutamyl-[protein] + methanol + H(+)</text>
        <dbReference type="Rhea" id="RHEA:23236"/>
        <dbReference type="Rhea" id="RHEA-COMP:10208"/>
        <dbReference type="Rhea" id="RHEA-COMP:10311"/>
        <dbReference type="ChEBI" id="CHEBI:15377"/>
        <dbReference type="ChEBI" id="CHEBI:15378"/>
        <dbReference type="ChEBI" id="CHEBI:17790"/>
        <dbReference type="ChEBI" id="CHEBI:29973"/>
        <dbReference type="ChEBI" id="CHEBI:82795"/>
        <dbReference type="EC" id="3.1.1.61"/>
    </reaction>
</comment>
<name>A0ABQ4UI70_9HYPH</name>
<feature type="region of interest" description="Disordered" evidence="5">
    <location>
        <begin position="325"/>
        <end position="344"/>
    </location>
</feature>
<reference evidence="7" key="2">
    <citation type="submission" date="2021-08" db="EMBL/GenBank/DDBJ databases">
        <authorList>
            <person name="Tani A."/>
            <person name="Ola A."/>
            <person name="Ogura Y."/>
            <person name="Katsura K."/>
            <person name="Hayashi T."/>
        </authorList>
    </citation>
    <scope>NUCLEOTIDE SEQUENCE</scope>
    <source>
        <strain evidence="7">NBRC 15686</strain>
    </source>
</reference>
<dbReference type="PROSITE" id="PS50122">
    <property type="entry name" value="CHEB"/>
    <property type="match status" value="1"/>
</dbReference>
<evidence type="ECO:0000313" key="7">
    <source>
        <dbReference type="EMBL" id="GJE67001.1"/>
    </source>
</evidence>
<sequence length="344" mass="36621">MSNRDIIVIGGSSGATVPLKAILGALPQDLPASVFIVLHIPARSLGLLATVTSAVAHLPVHPAADGMAIRPGNIYLGVPDHHLILDEGQIKLGRGPRENLARPSIDPLFRSAAASYGPRVIGVLLSGLLNDGVSGLEAIQRCGGVTLVQDPAEAIADEMPRNALSAMEVDLTLSAARIGDALSDLVRDAPGPRRPVPPEIRLEIDIAAGERVDSDVLRHLADPAAMSCPHCGGVLSEVRDGKPLRFRCQVGHAYTAEAVAKQQEGSIDEALRVALRIIEERAELVRRMARDGRKSGRAAVSEMYEERAAEYRQYADVIRRAVLRTLPSPEPASGETESGSELEE</sequence>
<feature type="domain" description="CheB-type methylesterase" evidence="6">
    <location>
        <begin position="1"/>
        <end position="189"/>
    </location>
</feature>
<dbReference type="Pfam" id="PF01339">
    <property type="entry name" value="CheB_methylest"/>
    <property type="match status" value="1"/>
</dbReference>
<evidence type="ECO:0000256" key="3">
    <source>
        <dbReference type="ARBA" id="ARBA00048267"/>
    </source>
</evidence>
<reference evidence="7" key="1">
    <citation type="journal article" date="2021" name="Front. Microbiol.">
        <title>Comprehensive Comparative Genomics and Phenotyping of Methylobacterium Species.</title>
        <authorList>
            <person name="Alessa O."/>
            <person name="Ogura Y."/>
            <person name="Fujitani Y."/>
            <person name="Takami H."/>
            <person name="Hayashi T."/>
            <person name="Sahin N."/>
            <person name="Tani A."/>
        </authorList>
    </citation>
    <scope>NUCLEOTIDE SEQUENCE</scope>
    <source>
        <strain evidence="7">NBRC 15686</strain>
    </source>
</reference>
<feature type="active site" evidence="4">
    <location>
        <position position="12"/>
    </location>
</feature>
<keyword evidence="1 4" id="KW-0378">Hydrolase</keyword>
<dbReference type="Proteomes" id="UP001055039">
    <property type="component" value="Unassembled WGS sequence"/>
</dbReference>